<feature type="region of interest" description="Disordered" evidence="1">
    <location>
        <begin position="26"/>
        <end position="67"/>
    </location>
</feature>
<feature type="compositionally biased region" description="Basic and acidic residues" evidence="1">
    <location>
        <begin position="128"/>
        <end position="198"/>
    </location>
</feature>
<evidence type="ECO:0000313" key="3">
    <source>
        <dbReference type="Proteomes" id="UP000734854"/>
    </source>
</evidence>
<evidence type="ECO:0000313" key="2">
    <source>
        <dbReference type="EMBL" id="KAG6527476.1"/>
    </source>
</evidence>
<protein>
    <recommendedName>
        <fullName evidence="4">Btz domain-containing protein</fullName>
    </recommendedName>
</protein>
<reference evidence="2 3" key="1">
    <citation type="submission" date="2020-08" db="EMBL/GenBank/DDBJ databases">
        <title>Plant Genome Project.</title>
        <authorList>
            <person name="Zhang R.-G."/>
        </authorList>
    </citation>
    <scope>NUCLEOTIDE SEQUENCE [LARGE SCALE GENOMIC DNA]</scope>
    <source>
        <tissue evidence="2">Rhizome</tissue>
    </source>
</reference>
<proteinExistence type="predicted"/>
<feature type="region of interest" description="Disordered" evidence="1">
    <location>
        <begin position="94"/>
        <end position="202"/>
    </location>
</feature>
<dbReference type="PANTHER" id="PTHR36364:SF1">
    <property type="entry name" value="OS03G0203000 PROTEIN"/>
    <property type="match status" value="1"/>
</dbReference>
<evidence type="ECO:0000256" key="1">
    <source>
        <dbReference type="SAM" id="MobiDB-lite"/>
    </source>
</evidence>
<feature type="compositionally biased region" description="Basic and acidic residues" evidence="1">
    <location>
        <begin position="38"/>
        <end position="56"/>
    </location>
</feature>
<dbReference type="EMBL" id="JACMSC010000003">
    <property type="protein sequence ID" value="KAG6527476.1"/>
    <property type="molecule type" value="Genomic_DNA"/>
</dbReference>
<feature type="compositionally biased region" description="Basic and acidic residues" evidence="1">
    <location>
        <begin position="97"/>
        <end position="121"/>
    </location>
</feature>
<name>A0A8J5LJH6_ZINOF</name>
<dbReference type="AlphaFoldDB" id="A0A8J5LJH6"/>
<dbReference type="PANTHER" id="PTHR36364">
    <property type="entry name" value="OS03G0203000 PROTEIN"/>
    <property type="match status" value="1"/>
</dbReference>
<organism evidence="2 3">
    <name type="scientific">Zingiber officinale</name>
    <name type="common">Ginger</name>
    <name type="synonym">Amomum zingiber</name>
    <dbReference type="NCBI Taxonomy" id="94328"/>
    <lineage>
        <taxon>Eukaryota</taxon>
        <taxon>Viridiplantae</taxon>
        <taxon>Streptophyta</taxon>
        <taxon>Embryophyta</taxon>
        <taxon>Tracheophyta</taxon>
        <taxon>Spermatophyta</taxon>
        <taxon>Magnoliopsida</taxon>
        <taxon>Liliopsida</taxon>
        <taxon>Zingiberales</taxon>
        <taxon>Zingiberaceae</taxon>
        <taxon>Zingiber</taxon>
    </lineage>
</organism>
<comment type="caution">
    <text evidence="2">The sequence shown here is derived from an EMBL/GenBank/DDBJ whole genome shotgun (WGS) entry which is preliminary data.</text>
</comment>
<gene>
    <name evidence="2" type="ORF">ZIOFF_009579</name>
</gene>
<keyword evidence="3" id="KW-1185">Reference proteome</keyword>
<evidence type="ECO:0008006" key="4">
    <source>
        <dbReference type="Google" id="ProtNLM"/>
    </source>
</evidence>
<dbReference type="Proteomes" id="UP000734854">
    <property type="component" value="Unassembled WGS sequence"/>
</dbReference>
<sequence>MCHFFWIHSCKYIILYNSLMQHDEHGSAGKDGLSYGHRANDTGRGNLKEPTGDTVDKNMVSDMPKRSGRAKAQAKEWKHDGFFELEGQALVPSKRPAFSEKKMPAEKDPIISPRLDSRNCHDQQSNEASRREEKINNMRGYKPERSFSRADDKYDKRDERYLQRNEMHRSSFQSMERHSTRETRGRERFSGPYGERRPYLQTGFPVEKWKHDLYDEGNKSPTPENEEEQIAKVEALLEL</sequence>
<accession>A0A8J5LJH6</accession>